<organism evidence="2 3">
    <name type="scientific">Caenorhabditis nigoni</name>
    <dbReference type="NCBI Taxonomy" id="1611254"/>
    <lineage>
        <taxon>Eukaryota</taxon>
        <taxon>Metazoa</taxon>
        <taxon>Ecdysozoa</taxon>
        <taxon>Nematoda</taxon>
        <taxon>Chromadorea</taxon>
        <taxon>Rhabditida</taxon>
        <taxon>Rhabditina</taxon>
        <taxon>Rhabditomorpha</taxon>
        <taxon>Rhabditoidea</taxon>
        <taxon>Rhabditidae</taxon>
        <taxon>Peloderinae</taxon>
        <taxon>Caenorhabditis</taxon>
    </lineage>
</organism>
<dbReference type="Proteomes" id="UP000230233">
    <property type="component" value="Chromosome II"/>
</dbReference>
<name>A0A2G5VAA8_9PELO</name>
<comment type="caution">
    <text evidence="2">The sequence shown here is derived from an EMBL/GenBank/DDBJ whole genome shotgun (WGS) entry which is preliminary data.</text>
</comment>
<evidence type="ECO:0000313" key="2">
    <source>
        <dbReference type="EMBL" id="PIC48667.1"/>
    </source>
</evidence>
<sequence>MDRSTPDDVIYLRQKAKSILQQGSGCQGPAATPTVNQRASRRRSPPGCSSPVTPGRHVRSVDAPAITLRSGRRFGGKQGSPVTNQQTPSDAQTSTRRGRSTQRTPAMRASRRRSFSRYASSSQLPPYRRSTSVSQPSLREATEKAKKAARKRPAPYKAFGCRRRKSTQDSAKRSSGAVGFSTTAAPSGSHRDMGRLAVTGATTVAPSGQSPATMRITGAPQPKKRRTAT</sequence>
<evidence type="ECO:0000313" key="3">
    <source>
        <dbReference type="Proteomes" id="UP000230233"/>
    </source>
</evidence>
<feature type="region of interest" description="Disordered" evidence="1">
    <location>
        <begin position="19"/>
        <end position="229"/>
    </location>
</feature>
<dbReference type="AlphaFoldDB" id="A0A2G5VAA8"/>
<proteinExistence type="predicted"/>
<dbReference type="EMBL" id="PDUG01000002">
    <property type="protein sequence ID" value="PIC48667.1"/>
    <property type="molecule type" value="Genomic_DNA"/>
</dbReference>
<feature type="compositionally biased region" description="Polar residues" evidence="1">
    <location>
        <begin position="80"/>
        <end position="91"/>
    </location>
</feature>
<evidence type="ECO:0000256" key="1">
    <source>
        <dbReference type="SAM" id="MobiDB-lite"/>
    </source>
</evidence>
<reference evidence="3" key="1">
    <citation type="submission" date="2017-10" db="EMBL/GenBank/DDBJ databases">
        <title>Rapid genome shrinkage in a self-fertile nematode reveals novel sperm competition proteins.</title>
        <authorList>
            <person name="Yin D."/>
            <person name="Schwarz E.M."/>
            <person name="Thomas C.G."/>
            <person name="Felde R.L."/>
            <person name="Korf I.F."/>
            <person name="Cutter A.D."/>
            <person name="Schartner C.M."/>
            <person name="Ralston E.J."/>
            <person name="Meyer B.J."/>
            <person name="Haag E.S."/>
        </authorList>
    </citation>
    <scope>NUCLEOTIDE SEQUENCE [LARGE SCALE GENOMIC DNA]</scope>
    <source>
        <strain evidence="3">JU1422</strain>
    </source>
</reference>
<feature type="compositionally biased region" description="Polar residues" evidence="1">
    <location>
        <begin position="200"/>
        <end position="212"/>
    </location>
</feature>
<feature type="compositionally biased region" description="Basic residues" evidence="1">
    <location>
        <begin position="147"/>
        <end position="165"/>
    </location>
</feature>
<gene>
    <name evidence="2" type="primary">Cnig_chr_II.g7562</name>
    <name evidence="2" type="ORF">B9Z55_007562</name>
</gene>
<keyword evidence="3" id="KW-1185">Reference proteome</keyword>
<accession>A0A2G5VAA8</accession>
<protein>
    <submittedName>
        <fullName evidence="2">Uncharacterized protein</fullName>
    </submittedName>
</protein>